<keyword evidence="1" id="KW-0812">Transmembrane</keyword>
<evidence type="ECO:0000256" key="1">
    <source>
        <dbReference type="SAM" id="Phobius"/>
    </source>
</evidence>
<evidence type="ECO:0000313" key="2">
    <source>
        <dbReference type="EMBL" id="EMC23706.1"/>
    </source>
</evidence>
<feature type="transmembrane region" description="Helical" evidence="1">
    <location>
        <begin position="7"/>
        <end position="27"/>
    </location>
</feature>
<reference evidence="2 3" key="1">
    <citation type="journal article" date="2013" name="Mol. Biol. Evol.">
        <title>Evolutionary and population genomics of the cavity causing bacteria Streptococcus mutans.</title>
        <authorList>
            <person name="Cornejo O.E."/>
            <person name="Lefebure T."/>
            <person name="Pavinski Bitar P.D."/>
            <person name="Lang P."/>
            <person name="Richards V.P."/>
            <person name="Eilertson K."/>
            <person name="Do T."/>
            <person name="Beighton D."/>
            <person name="Zeng L."/>
            <person name="Ahn S.J."/>
            <person name="Burne R.A."/>
            <person name="Siepel A."/>
            <person name="Bustamante C.D."/>
            <person name="Stanhope M.J."/>
        </authorList>
    </citation>
    <scope>NUCLEOTIDE SEQUENCE [LARGE SCALE GENOMIC DNA]</scope>
    <source>
        <strain evidence="2 3">SM6</strain>
    </source>
</reference>
<keyword evidence="1" id="KW-0472">Membrane</keyword>
<gene>
    <name evidence="2" type="ORF">SMU82_06279</name>
</gene>
<accession>A0A829BMB8</accession>
<dbReference type="AlphaFoldDB" id="A0A829BMB8"/>
<proteinExistence type="predicted"/>
<dbReference type="Proteomes" id="UP000011676">
    <property type="component" value="Unassembled WGS sequence"/>
</dbReference>
<protein>
    <submittedName>
        <fullName evidence="2">Uncharacterized protein</fullName>
    </submittedName>
</protein>
<keyword evidence="1" id="KW-1133">Transmembrane helix</keyword>
<dbReference type="RefSeq" id="WP_002262963.1">
    <property type="nucleotide sequence ID" value="NZ_AHSR01000026.1"/>
</dbReference>
<comment type="caution">
    <text evidence="2">The sequence shown here is derived from an EMBL/GenBank/DDBJ whole genome shotgun (WGS) entry which is preliminary data.</text>
</comment>
<feature type="transmembrane region" description="Helical" evidence="1">
    <location>
        <begin position="33"/>
        <end position="53"/>
    </location>
</feature>
<name>A0A829BMB8_STRMG</name>
<dbReference type="GeneID" id="93859017"/>
<sequence length="64" mass="7381">MRSLKLLLIFIVIVAFVSILALMTDYFAGISLWHVYALMGICMTLFYGIFPYFKKIAGRKENDL</sequence>
<dbReference type="EMBL" id="AHSR01000026">
    <property type="protein sequence ID" value="EMC23706.1"/>
    <property type="molecule type" value="Genomic_DNA"/>
</dbReference>
<organism evidence="2 3">
    <name type="scientific">Streptococcus mutans SM6</name>
    <dbReference type="NCBI Taxonomy" id="857119"/>
    <lineage>
        <taxon>Bacteria</taxon>
        <taxon>Bacillati</taxon>
        <taxon>Bacillota</taxon>
        <taxon>Bacilli</taxon>
        <taxon>Lactobacillales</taxon>
        <taxon>Streptococcaceae</taxon>
        <taxon>Streptococcus</taxon>
    </lineage>
</organism>
<evidence type="ECO:0000313" key="3">
    <source>
        <dbReference type="Proteomes" id="UP000011676"/>
    </source>
</evidence>